<sequence length="22" mass="2523">MWVDLLGGAYICWYFTDLTPTG</sequence>
<accession>A0A0A9C247</accession>
<reference evidence="1" key="2">
    <citation type="journal article" date="2015" name="Data Brief">
        <title>Shoot transcriptome of the giant reed, Arundo donax.</title>
        <authorList>
            <person name="Barrero R.A."/>
            <person name="Guerrero F.D."/>
            <person name="Moolhuijzen P."/>
            <person name="Goolsby J.A."/>
            <person name="Tidwell J."/>
            <person name="Bellgard S.E."/>
            <person name="Bellgard M.I."/>
        </authorList>
    </citation>
    <scope>NUCLEOTIDE SEQUENCE</scope>
    <source>
        <tissue evidence="1">Shoot tissue taken approximately 20 cm above the soil surface</tissue>
    </source>
</reference>
<name>A0A0A9C247_ARUDO</name>
<proteinExistence type="predicted"/>
<reference evidence="1" key="1">
    <citation type="submission" date="2014-09" db="EMBL/GenBank/DDBJ databases">
        <authorList>
            <person name="Magalhaes I.L.F."/>
            <person name="Oliveira U."/>
            <person name="Santos F.R."/>
            <person name="Vidigal T.H.D.A."/>
            <person name="Brescovit A.D."/>
            <person name="Santos A.J."/>
        </authorList>
    </citation>
    <scope>NUCLEOTIDE SEQUENCE</scope>
    <source>
        <tissue evidence="1">Shoot tissue taken approximately 20 cm above the soil surface</tissue>
    </source>
</reference>
<evidence type="ECO:0000313" key="1">
    <source>
        <dbReference type="EMBL" id="JAD69606.1"/>
    </source>
</evidence>
<organism evidence="1">
    <name type="scientific">Arundo donax</name>
    <name type="common">Giant reed</name>
    <name type="synonym">Donax arundinaceus</name>
    <dbReference type="NCBI Taxonomy" id="35708"/>
    <lineage>
        <taxon>Eukaryota</taxon>
        <taxon>Viridiplantae</taxon>
        <taxon>Streptophyta</taxon>
        <taxon>Embryophyta</taxon>
        <taxon>Tracheophyta</taxon>
        <taxon>Spermatophyta</taxon>
        <taxon>Magnoliopsida</taxon>
        <taxon>Liliopsida</taxon>
        <taxon>Poales</taxon>
        <taxon>Poaceae</taxon>
        <taxon>PACMAD clade</taxon>
        <taxon>Arundinoideae</taxon>
        <taxon>Arundineae</taxon>
        <taxon>Arundo</taxon>
    </lineage>
</organism>
<dbReference type="EMBL" id="GBRH01228289">
    <property type="protein sequence ID" value="JAD69606.1"/>
    <property type="molecule type" value="Transcribed_RNA"/>
</dbReference>
<dbReference type="AlphaFoldDB" id="A0A0A9C247"/>
<protein>
    <submittedName>
        <fullName evidence="1">Uncharacterized protein</fullName>
    </submittedName>
</protein>